<dbReference type="Proteomes" id="UP001385951">
    <property type="component" value="Unassembled WGS sequence"/>
</dbReference>
<evidence type="ECO:0000313" key="3">
    <source>
        <dbReference type="EMBL" id="KAK7682477.1"/>
    </source>
</evidence>
<organism evidence="3 4">
    <name type="scientific">Cerrena zonata</name>
    <dbReference type="NCBI Taxonomy" id="2478898"/>
    <lineage>
        <taxon>Eukaryota</taxon>
        <taxon>Fungi</taxon>
        <taxon>Dikarya</taxon>
        <taxon>Basidiomycota</taxon>
        <taxon>Agaricomycotina</taxon>
        <taxon>Agaricomycetes</taxon>
        <taxon>Polyporales</taxon>
        <taxon>Cerrenaceae</taxon>
        <taxon>Cerrena</taxon>
    </lineage>
</organism>
<sequence>MLAQFYLSTFCCTKSHSSPTTMATPSNAYLVESALYGDPPPAIQPLNEADPPVTSEPPSRAPDTPSNYIPGLYVLGSTYNVLNGRYADSRSTIQQVVDWSKSEVRIQTFGNREYSVPDVVNYTPNTTSDYRSSYGKTTSEYTKSLSAHAGFETSFPGFSASASADYSESQRENLSNAFTRIALNVTHYNLSLPPTGQTQGLLKAWFVNDLDTMDPIQLYREYGTHLLRSLTVGGRALFLYSTDTRSYSSDMSLEAAAKLSASYLVASGSMDLSAKQKEAMESFNESSQTAVVTKGGDPRYGNEDFLKNVEVWAASILDYPEFVEFGSLPAFVGIWELASTPARRNTLQQAYAQFVQLYTADLSLPGPYLHARITNTIDPDKRASLQTSSSGGYINVNFPPARSDGWYFLSPSIGSNEPVIGKELVPGALAPVKWAEIASVPGAYSTVTRFWKAIPPTSDYIAIGFVAMTAKSASAIPAQPPAALADQFRAVHKLALTGASKGVTTTWASYTGYLKIVRIDSRYWLADIEVPLKGDCFVLDPKMTIKDWSGW</sequence>
<evidence type="ECO:0000313" key="4">
    <source>
        <dbReference type="Proteomes" id="UP001385951"/>
    </source>
</evidence>
<feature type="region of interest" description="Disordered" evidence="1">
    <location>
        <begin position="40"/>
        <end position="66"/>
    </location>
</feature>
<dbReference type="Pfam" id="PF01823">
    <property type="entry name" value="MACPF"/>
    <property type="match status" value="1"/>
</dbReference>
<keyword evidence="4" id="KW-1185">Reference proteome</keyword>
<gene>
    <name evidence="3" type="ORF">QCA50_014277</name>
</gene>
<dbReference type="InterPro" id="IPR020864">
    <property type="entry name" value="MACPF"/>
</dbReference>
<evidence type="ECO:0000256" key="1">
    <source>
        <dbReference type="SAM" id="MobiDB-lite"/>
    </source>
</evidence>
<dbReference type="AlphaFoldDB" id="A0AAW0FQY4"/>
<comment type="caution">
    <text evidence="3">The sequence shown here is derived from an EMBL/GenBank/DDBJ whole genome shotgun (WGS) entry which is preliminary data.</text>
</comment>
<protein>
    <recommendedName>
        <fullName evidence="2">MACPF domain-containing protein</fullName>
    </recommendedName>
</protein>
<feature type="domain" description="MACPF" evidence="2">
    <location>
        <begin position="57"/>
        <end position="362"/>
    </location>
</feature>
<name>A0AAW0FQY4_9APHY</name>
<dbReference type="EMBL" id="JASBNA010000035">
    <property type="protein sequence ID" value="KAK7682477.1"/>
    <property type="molecule type" value="Genomic_DNA"/>
</dbReference>
<proteinExistence type="predicted"/>
<evidence type="ECO:0000259" key="2">
    <source>
        <dbReference type="PROSITE" id="PS51412"/>
    </source>
</evidence>
<accession>A0AAW0FQY4</accession>
<reference evidence="3 4" key="1">
    <citation type="submission" date="2022-09" db="EMBL/GenBank/DDBJ databases">
        <authorList>
            <person name="Palmer J.M."/>
        </authorList>
    </citation>
    <scope>NUCLEOTIDE SEQUENCE [LARGE SCALE GENOMIC DNA]</scope>
    <source>
        <strain evidence="3 4">DSM 7382</strain>
    </source>
</reference>
<dbReference type="PROSITE" id="PS51412">
    <property type="entry name" value="MACPF_2"/>
    <property type="match status" value="1"/>
</dbReference>